<keyword evidence="3" id="KW-1185">Reference proteome</keyword>
<feature type="signal peptide" evidence="1">
    <location>
        <begin position="1"/>
        <end position="16"/>
    </location>
</feature>
<keyword evidence="1" id="KW-0732">Signal</keyword>
<feature type="chain" id="PRO_5013255654" evidence="1">
    <location>
        <begin position="17"/>
        <end position="159"/>
    </location>
</feature>
<dbReference type="OrthoDB" id="41962at2759"/>
<accession>A0A1Z5JK12</accession>
<sequence>MKFAAVFVSSLAVASAFVPQQAGRASTQVDALFDDIANMDLWAPIKDSNKYGARDKKNLKTGTIGANSYVPSGLTAAQYAKIRAEEEAKKAANYKKNVAKAGKFLGFDEFYLKRGTNLEGNWKKDVNLGHRMAKTKYDYSGKKNDAKPFAPKGSIFGKN</sequence>
<evidence type="ECO:0000313" key="2">
    <source>
        <dbReference type="EMBL" id="GAX14345.1"/>
    </source>
</evidence>
<dbReference type="EMBL" id="BDSP01000078">
    <property type="protein sequence ID" value="GAX14345.1"/>
    <property type="molecule type" value="Genomic_DNA"/>
</dbReference>
<dbReference type="InParanoid" id="A0A1Z5JK12"/>
<reference evidence="2 3" key="1">
    <citation type="journal article" date="2015" name="Plant Cell">
        <title>Oil accumulation by the oleaginous diatom Fistulifera solaris as revealed by the genome and transcriptome.</title>
        <authorList>
            <person name="Tanaka T."/>
            <person name="Maeda Y."/>
            <person name="Veluchamy A."/>
            <person name="Tanaka M."/>
            <person name="Abida H."/>
            <person name="Marechal E."/>
            <person name="Bowler C."/>
            <person name="Muto M."/>
            <person name="Sunaga Y."/>
            <person name="Tanaka M."/>
            <person name="Yoshino T."/>
            <person name="Taniguchi T."/>
            <person name="Fukuda Y."/>
            <person name="Nemoto M."/>
            <person name="Matsumoto M."/>
            <person name="Wong P.S."/>
            <person name="Aburatani S."/>
            <person name="Fujibuchi W."/>
        </authorList>
    </citation>
    <scope>NUCLEOTIDE SEQUENCE [LARGE SCALE GENOMIC DNA]</scope>
    <source>
        <strain evidence="2 3">JPCC DA0580</strain>
    </source>
</reference>
<evidence type="ECO:0000313" key="3">
    <source>
        <dbReference type="Proteomes" id="UP000198406"/>
    </source>
</evidence>
<dbReference type="AlphaFoldDB" id="A0A1Z5JK12"/>
<name>A0A1Z5JK12_FISSO</name>
<dbReference type="Proteomes" id="UP000198406">
    <property type="component" value="Unassembled WGS sequence"/>
</dbReference>
<evidence type="ECO:0000256" key="1">
    <source>
        <dbReference type="SAM" id="SignalP"/>
    </source>
</evidence>
<comment type="caution">
    <text evidence="2">The sequence shown here is derived from an EMBL/GenBank/DDBJ whole genome shotgun (WGS) entry which is preliminary data.</text>
</comment>
<organism evidence="2 3">
    <name type="scientific">Fistulifera solaris</name>
    <name type="common">Oleaginous diatom</name>
    <dbReference type="NCBI Taxonomy" id="1519565"/>
    <lineage>
        <taxon>Eukaryota</taxon>
        <taxon>Sar</taxon>
        <taxon>Stramenopiles</taxon>
        <taxon>Ochrophyta</taxon>
        <taxon>Bacillariophyta</taxon>
        <taxon>Bacillariophyceae</taxon>
        <taxon>Bacillariophycidae</taxon>
        <taxon>Naviculales</taxon>
        <taxon>Naviculaceae</taxon>
        <taxon>Fistulifera</taxon>
    </lineage>
</organism>
<gene>
    <name evidence="2" type="ORF">FisN_1Hh545</name>
</gene>
<protein>
    <submittedName>
        <fullName evidence="2">Uncharacterized protein</fullName>
    </submittedName>
</protein>
<proteinExistence type="predicted"/>